<feature type="signal peptide" evidence="1">
    <location>
        <begin position="1"/>
        <end position="20"/>
    </location>
</feature>
<evidence type="ECO:0000313" key="3">
    <source>
        <dbReference type="Proteomes" id="UP000629468"/>
    </source>
</evidence>
<gene>
    <name evidence="2" type="ORF">Agabi119p4_4893</name>
</gene>
<evidence type="ECO:0000256" key="1">
    <source>
        <dbReference type="SAM" id="SignalP"/>
    </source>
</evidence>
<evidence type="ECO:0008006" key="4">
    <source>
        <dbReference type="Google" id="ProtNLM"/>
    </source>
</evidence>
<dbReference type="Gene3D" id="2.60.110.10">
    <property type="entry name" value="Thaumatin"/>
    <property type="match status" value="1"/>
</dbReference>
<comment type="caution">
    <text evidence="2">The sequence shown here is derived from an EMBL/GenBank/DDBJ whole genome shotgun (WGS) entry which is preliminary data.</text>
</comment>
<keyword evidence="1" id="KW-0732">Signal</keyword>
<sequence length="197" mass="20531">MVSFVNLAFVGLALIAGVHADHQFTLKNNCGSNIQPVIANVNCGYSPRCDTPGSGGVPNPAISYNGPQPGNLGPGASQTLNINRQWNGRIFAQNGACGPKGESCTQTEFNLDTGNNFTPQAYDISNIQGFTQSIAVGVNGCETVTCRDVGCPCRQAYPPGDLSGCGNDSPYHGSLAMDLCGGVCVVQRLRLPEAPSH</sequence>
<organism evidence="2 3">
    <name type="scientific">Agaricus bisporus var. burnettii</name>
    <dbReference type="NCBI Taxonomy" id="192524"/>
    <lineage>
        <taxon>Eukaryota</taxon>
        <taxon>Fungi</taxon>
        <taxon>Dikarya</taxon>
        <taxon>Basidiomycota</taxon>
        <taxon>Agaricomycotina</taxon>
        <taxon>Agaricomycetes</taxon>
        <taxon>Agaricomycetidae</taxon>
        <taxon>Agaricales</taxon>
        <taxon>Agaricineae</taxon>
        <taxon>Agaricaceae</taxon>
        <taxon>Agaricus</taxon>
    </lineage>
</organism>
<proteinExistence type="predicted"/>
<feature type="chain" id="PRO_5034731216" description="Thaumatin-like protein" evidence="1">
    <location>
        <begin position="21"/>
        <end position="197"/>
    </location>
</feature>
<name>A0A8H7F499_AGABI</name>
<dbReference type="AlphaFoldDB" id="A0A8H7F499"/>
<dbReference type="InterPro" id="IPR037176">
    <property type="entry name" value="Osmotin/thaumatin-like_sf"/>
</dbReference>
<dbReference type="SUPFAM" id="SSF49870">
    <property type="entry name" value="Osmotin, thaumatin-like protein"/>
    <property type="match status" value="1"/>
</dbReference>
<dbReference type="Proteomes" id="UP000629468">
    <property type="component" value="Unassembled WGS sequence"/>
</dbReference>
<dbReference type="EMBL" id="JABXXO010000006">
    <property type="protein sequence ID" value="KAF7776500.1"/>
    <property type="molecule type" value="Genomic_DNA"/>
</dbReference>
<reference evidence="2 3" key="1">
    <citation type="journal article" name="Sci. Rep.">
        <title>Telomere-to-telomere assembled and centromere annotated genomes of the two main subspecies of the button mushroom Agaricus bisporus reveal especially polymorphic chromosome ends.</title>
        <authorList>
            <person name="Sonnenberg A.S.M."/>
            <person name="Sedaghat-Telgerd N."/>
            <person name="Lavrijssen B."/>
            <person name="Ohm R.A."/>
            <person name="Hendrickx P.M."/>
            <person name="Scholtmeijer K."/>
            <person name="Baars J.J.P."/>
            <person name="van Peer A."/>
        </authorList>
    </citation>
    <scope>NUCLEOTIDE SEQUENCE [LARGE SCALE GENOMIC DNA]</scope>
    <source>
        <strain evidence="2 3">H119_p4</strain>
    </source>
</reference>
<protein>
    <recommendedName>
        <fullName evidence="4">Thaumatin-like protein</fullName>
    </recommendedName>
</protein>
<accession>A0A8H7F499</accession>
<evidence type="ECO:0000313" key="2">
    <source>
        <dbReference type="EMBL" id="KAF7776500.1"/>
    </source>
</evidence>